<dbReference type="EMBL" id="VEVQ02000022">
    <property type="protein sequence ID" value="NHN28060.1"/>
    <property type="molecule type" value="Genomic_DNA"/>
</dbReference>
<gene>
    <name evidence="2" type="ORF">FIA58_020470</name>
</gene>
<reference evidence="2 3" key="2">
    <citation type="submission" date="2019-05" db="EMBL/GenBank/DDBJ databases">
        <authorList>
            <person name="Lianzixin W."/>
        </authorList>
    </citation>
    <scope>NUCLEOTIDE SEQUENCE [LARGE SCALE GENOMIC DNA]</scope>
    <source>
        <strain evidence="2 3">EC11</strain>
    </source>
</reference>
<evidence type="ECO:0000313" key="3">
    <source>
        <dbReference type="Proteomes" id="UP000817854"/>
    </source>
</evidence>
<dbReference type="SUPFAM" id="SSF74653">
    <property type="entry name" value="TolA/TonB C-terminal domain"/>
    <property type="match status" value="1"/>
</dbReference>
<dbReference type="RefSeq" id="WP_140964566.1">
    <property type="nucleotide sequence ID" value="NZ_VEVQ02000022.1"/>
</dbReference>
<dbReference type="InterPro" id="IPR051045">
    <property type="entry name" value="TonB-dependent_transducer"/>
</dbReference>
<keyword evidence="3" id="KW-1185">Reference proteome</keyword>
<reference evidence="3" key="1">
    <citation type="submission" date="2019-05" db="EMBL/GenBank/DDBJ databases">
        <title>Flavobacterium profundi sp. nov., isolated from a deep-sea seamount.</title>
        <authorList>
            <person name="Zhang D.-C."/>
        </authorList>
    </citation>
    <scope>NUCLEOTIDE SEQUENCE [LARGE SCALE GENOMIC DNA]</scope>
    <source>
        <strain evidence="3">EC11</strain>
    </source>
</reference>
<feature type="domain" description="TonB C-terminal" evidence="1">
    <location>
        <begin position="175"/>
        <end position="264"/>
    </location>
</feature>
<dbReference type="Proteomes" id="UP000817854">
    <property type="component" value="Unassembled WGS sequence"/>
</dbReference>
<organism evidence="2 3">
    <name type="scientific">Flavobacterium jejuense</name>
    <dbReference type="NCBI Taxonomy" id="1544455"/>
    <lineage>
        <taxon>Bacteria</taxon>
        <taxon>Pseudomonadati</taxon>
        <taxon>Bacteroidota</taxon>
        <taxon>Flavobacteriia</taxon>
        <taxon>Flavobacteriales</taxon>
        <taxon>Flavobacteriaceae</taxon>
        <taxon>Flavobacterium</taxon>
    </lineage>
</organism>
<sequence>MKNILFIFLFVSIFGFSQEEDYSKIFSNFDSIKKKEINFYLNEIIDLSQYEFIKDNNSENNNTSQNILFTLKLDSIGRFKIIYIDKKSEKLVPFFESIFKKIPSIEIKKINNTESTYISADFKLYVSLETPKFNKIKERLFSNENDSIKNITSLDIYPTFGAFKKNTDKEKSIKHFNKKISKHIKENFKYPDYAIKKGLTGKTFVFFLIEKNGAVERILSSNSHPIFQHEGIRIIKKLPKLNPGFINEKPVRVIYGLPLTFKLK</sequence>
<evidence type="ECO:0000313" key="2">
    <source>
        <dbReference type="EMBL" id="NHN28060.1"/>
    </source>
</evidence>
<proteinExistence type="predicted"/>
<dbReference type="InterPro" id="IPR037682">
    <property type="entry name" value="TonB_C"/>
</dbReference>
<evidence type="ECO:0000259" key="1">
    <source>
        <dbReference type="PROSITE" id="PS52015"/>
    </source>
</evidence>
<name>A0ABX0IXT3_9FLAO</name>
<dbReference type="PANTHER" id="PTHR33446">
    <property type="entry name" value="PROTEIN TONB-RELATED"/>
    <property type="match status" value="1"/>
</dbReference>
<dbReference type="PANTHER" id="PTHR33446:SF2">
    <property type="entry name" value="PROTEIN TONB"/>
    <property type="match status" value="1"/>
</dbReference>
<comment type="caution">
    <text evidence="2">The sequence shown here is derived from an EMBL/GenBank/DDBJ whole genome shotgun (WGS) entry which is preliminary data.</text>
</comment>
<dbReference type="PROSITE" id="PS52015">
    <property type="entry name" value="TONB_CTD"/>
    <property type="match status" value="1"/>
</dbReference>
<protein>
    <submittedName>
        <fullName evidence="2">Energy transducer TonB</fullName>
    </submittedName>
</protein>
<dbReference type="Pfam" id="PF03544">
    <property type="entry name" value="TonB_C"/>
    <property type="match status" value="1"/>
</dbReference>
<dbReference type="Gene3D" id="3.30.1150.10">
    <property type="match status" value="1"/>
</dbReference>
<accession>A0ABX0IXT3</accession>
<reference evidence="2 3" key="3">
    <citation type="submission" date="2020-02" db="EMBL/GenBank/DDBJ databases">
        <title>Flavobacterium profundi sp. nov., isolated from a deep-sea seamount.</title>
        <authorList>
            <person name="Zhang D.-C."/>
        </authorList>
    </citation>
    <scope>NUCLEOTIDE SEQUENCE [LARGE SCALE GENOMIC DNA]</scope>
    <source>
        <strain evidence="2 3">EC11</strain>
    </source>
</reference>